<comment type="caution">
    <text evidence="10">The sequence shown here is derived from an EMBL/GenBank/DDBJ whole genome shotgun (WGS) entry which is preliminary data.</text>
</comment>
<protein>
    <recommendedName>
        <fullName evidence="4">Flagellar hook-associated protein 1</fullName>
    </recommendedName>
</protein>
<dbReference type="PANTHER" id="PTHR30033">
    <property type="entry name" value="FLAGELLAR HOOK-ASSOCIATED PROTEIN 1"/>
    <property type="match status" value="1"/>
</dbReference>
<name>A0ABP7SDF8_9SPHN</name>
<dbReference type="InterPro" id="IPR001444">
    <property type="entry name" value="Flag_bb_rod_N"/>
</dbReference>
<keyword evidence="5" id="KW-0964">Secreted</keyword>
<dbReference type="InterPro" id="IPR002371">
    <property type="entry name" value="FlgK"/>
</dbReference>
<keyword evidence="11" id="KW-1185">Reference proteome</keyword>
<feature type="domain" description="Flagellar basal body rod protein N-terminal" evidence="7">
    <location>
        <begin position="9"/>
        <end position="36"/>
    </location>
</feature>
<dbReference type="PANTHER" id="PTHR30033:SF2">
    <property type="entry name" value="FLAGELLAR HOOK PROTEIN"/>
    <property type="match status" value="1"/>
</dbReference>
<evidence type="ECO:0000313" key="11">
    <source>
        <dbReference type="Proteomes" id="UP001500235"/>
    </source>
</evidence>
<sequence>MSLSEILGSALSGLNASQAGLRSASNNIANVNTPGYARERVPLETGVTAAQVSGVRTLEAVRVADRFLEATVYRRAGDWGSAEAVANSLDRLQSLLGAPGEASGLPARLDAIGAAAVAMTGAAGSEPTIRGFVGAVQQALTALQTLDQDVAGLREDAEREFSYTVDSINNLLRRIDGLNDAVARQASSGRAANGSIDQRMSAVEELAGLIKIEVREGADGRLTIDTAGGVTLLDRRLRQLDYPPSEGSAQPLYPPVKLRFVEADGSLGAETGERLDSPAIGGRLGGLMDLRDRRLPSFQEEIGSLFGGLAEALNAVSNAETTVPAPNRLDGATTGFGTSDRLGFSGKAVVAALQPDGTLAASFTLDFASLGPAATVQDAINAINAGMGGLVTASFAQGKLSLVGAGALGVAVAQDPASPSDRAGLGFAQAFGLNDLVSGPRSYGPSGFTAADAHGLAAGGNTEFVLRGADGRVLAEATLTPVAGGTFGDLVNALNAGPLAAYGSASLDARGRLAFTPVAAMPTATLNVVADTTDRLGTGRSLSSLLLPSGQETGLALAQVRPDIVASGKRLPLARLDTAAAVGSRAVGGADSRGANAFVDQLTAAVDLGRGRISGMESYASFVLGQAGLDAAGAKDRLDDMGARRADAINRRDSYSGVNIDEELASLVTLQNSYSAAARVMTTATQMYDTLLGMMR</sequence>
<keyword evidence="6" id="KW-0975">Bacterial flagellum</keyword>
<dbReference type="Pfam" id="PF00460">
    <property type="entry name" value="Flg_bb_rod"/>
    <property type="match status" value="1"/>
</dbReference>
<organism evidence="10 11">
    <name type="scientific">Sphingomonas swuensis</name>
    <dbReference type="NCBI Taxonomy" id="977800"/>
    <lineage>
        <taxon>Bacteria</taxon>
        <taxon>Pseudomonadati</taxon>
        <taxon>Pseudomonadota</taxon>
        <taxon>Alphaproteobacteria</taxon>
        <taxon>Sphingomonadales</taxon>
        <taxon>Sphingomonadaceae</taxon>
        <taxon>Sphingomonas</taxon>
    </lineage>
</organism>
<accession>A0ABP7SDF8</accession>
<comment type="similarity">
    <text evidence="3">Belongs to the flagella basal body rod proteins family.</text>
</comment>
<feature type="domain" description="Flagellar hook-associated protein FlgK helical" evidence="9">
    <location>
        <begin position="89"/>
        <end position="321"/>
    </location>
</feature>
<evidence type="ECO:0000256" key="1">
    <source>
        <dbReference type="ARBA" id="ARBA00004117"/>
    </source>
</evidence>
<evidence type="ECO:0000313" key="10">
    <source>
        <dbReference type="EMBL" id="GAA4010273.1"/>
    </source>
</evidence>
<evidence type="ECO:0000259" key="8">
    <source>
        <dbReference type="Pfam" id="PF06429"/>
    </source>
</evidence>
<evidence type="ECO:0000256" key="5">
    <source>
        <dbReference type="ARBA" id="ARBA00022525"/>
    </source>
</evidence>
<reference evidence="11" key="1">
    <citation type="journal article" date="2019" name="Int. J. Syst. Evol. Microbiol.">
        <title>The Global Catalogue of Microorganisms (GCM) 10K type strain sequencing project: providing services to taxonomists for standard genome sequencing and annotation.</title>
        <authorList>
            <consortium name="The Broad Institute Genomics Platform"/>
            <consortium name="The Broad Institute Genome Sequencing Center for Infectious Disease"/>
            <person name="Wu L."/>
            <person name="Ma J."/>
        </authorList>
    </citation>
    <scope>NUCLEOTIDE SEQUENCE [LARGE SCALE GENOMIC DNA]</scope>
    <source>
        <strain evidence="11">JCM 17563</strain>
    </source>
</reference>
<dbReference type="Pfam" id="PF06429">
    <property type="entry name" value="Flg_bbr_C"/>
    <property type="match status" value="1"/>
</dbReference>
<evidence type="ECO:0000256" key="6">
    <source>
        <dbReference type="ARBA" id="ARBA00023143"/>
    </source>
</evidence>
<dbReference type="EMBL" id="BAABBQ010000001">
    <property type="protein sequence ID" value="GAA4010273.1"/>
    <property type="molecule type" value="Genomic_DNA"/>
</dbReference>
<dbReference type="InterPro" id="IPR010930">
    <property type="entry name" value="Flg_bb/hook_C_dom"/>
</dbReference>
<evidence type="ECO:0000259" key="9">
    <source>
        <dbReference type="Pfam" id="PF22638"/>
    </source>
</evidence>
<feature type="domain" description="Flagellar basal-body/hook protein C-terminal" evidence="8">
    <location>
        <begin position="655"/>
        <end position="693"/>
    </location>
</feature>
<keyword evidence="10" id="KW-0969">Cilium</keyword>
<dbReference type="RefSeq" id="WP_344705754.1">
    <property type="nucleotide sequence ID" value="NZ_BAABBQ010000001.1"/>
</dbReference>
<dbReference type="InterPro" id="IPR053927">
    <property type="entry name" value="FlgK_helical"/>
</dbReference>
<evidence type="ECO:0000256" key="4">
    <source>
        <dbReference type="ARBA" id="ARBA00016244"/>
    </source>
</evidence>
<evidence type="ECO:0000256" key="3">
    <source>
        <dbReference type="ARBA" id="ARBA00009677"/>
    </source>
</evidence>
<dbReference type="InterPro" id="IPR019776">
    <property type="entry name" value="Flagellar_basal_body_rod_CS"/>
</dbReference>
<gene>
    <name evidence="10" type="primary">flgK</name>
    <name evidence="10" type="ORF">GCM10022280_04340</name>
</gene>
<dbReference type="SUPFAM" id="SSF64518">
    <property type="entry name" value="Phase 1 flagellin"/>
    <property type="match status" value="1"/>
</dbReference>
<dbReference type="PROSITE" id="PS00588">
    <property type="entry name" value="FLAGELLA_BB_ROD"/>
    <property type="match status" value="1"/>
</dbReference>
<evidence type="ECO:0000256" key="2">
    <source>
        <dbReference type="ARBA" id="ARBA00004613"/>
    </source>
</evidence>
<evidence type="ECO:0000259" key="7">
    <source>
        <dbReference type="Pfam" id="PF00460"/>
    </source>
</evidence>
<dbReference type="Proteomes" id="UP001500235">
    <property type="component" value="Unassembled WGS sequence"/>
</dbReference>
<keyword evidence="10" id="KW-0282">Flagellum</keyword>
<dbReference type="Pfam" id="PF22638">
    <property type="entry name" value="FlgK_D1"/>
    <property type="match status" value="1"/>
</dbReference>
<keyword evidence="10" id="KW-0966">Cell projection</keyword>
<comment type="subcellular location">
    <subcellularLocation>
        <location evidence="1">Bacterial flagellum basal body</location>
    </subcellularLocation>
    <subcellularLocation>
        <location evidence="2">Secreted</location>
    </subcellularLocation>
</comment>
<dbReference type="PRINTS" id="PR01005">
    <property type="entry name" value="FLGHOOKAP1"/>
</dbReference>
<proteinExistence type="inferred from homology"/>